<dbReference type="InterPro" id="IPR001205">
    <property type="entry name" value="RNA-dir_pol_C"/>
</dbReference>
<dbReference type="InterPro" id="IPR027417">
    <property type="entry name" value="P-loop_NTPase"/>
</dbReference>
<dbReference type="GO" id="GO:0003723">
    <property type="term" value="F:RNA binding"/>
    <property type="evidence" value="ECO:0007669"/>
    <property type="project" value="InterPro"/>
</dbReference>
<dbReference type="Pfam" id="PF00073">
    <property type="entry name" value="Rhv"/>
    <property type="match status" value="1"/>
</dbReference>
<evidence type="ECO:0000256" key="2">
    <source>
        <dbReference type="ARBA" id="ARBA00004328"/>
    </source>
</evidence>
<evidence type="ECO:0000256" key="9">
    <source>
        <dbReference type="ARBA" id="ARBA00022679"/>
    </source>
</evidence>
<dbReference type="InterPro" id="IPR000605">
    <property type="entry name" value="Helicase_SF3_ssDNA/RNA_vir"/>
</dbReference>
<evidence type="ECO:0000256" key="12">
    <source>
        <dbReference type="ARBA" id="ARBA00022801"/>
    </source>
</evidence>
<evidence type="ECO:0000259" key="21">
    <source>
        <dbReference type="PROSITE" id="PS51218"/>
    </source>
</evidence>
<evidence type="ECO:0000256" key="15">
    <source>
        <dbReference type="ARBA" id="ARBA00022840"/>
    </source>
</evidence>
<dbReference type="EMBL" id="MN832463">
    <property type="protein sequence ID" value="QKK82967.1"/>
    <property type="molecule type" value="Genomic_RNA"/>
</dbReference>
<dbReference type="PROSITE" id="PS50507">
    <property type="entry name" value="RDRP_SSRNA_POS"/>
    <property type="match status" value="1"/>
</dbReference>
<dbReference type="InterPro" id="IPR001676">
    <property type="entry name" value="Picornavirus_capsid"/>
</dbReference>
<dbReference type="Gene3D" id="2.60.120.20">
    <property type="match status" value="3"/>
</dbReference>
<keyword evidence="14" id="KW-0788">Thiol protease</keyword>
<evidence type="ECO:0000313" key="22">
    <source>
        <dbReference type="EMBL" id="QKK82967.1"/>
    </source>
</evidence>
<feature type="domain" description="SF3 helicase" evidence="21">
    <location>
        <begin position="560"/>
        <end position="736"/>
    </location>
</feature>
<evidence type="ECO:0000256" key="16">
    <source>
        <dbReference type="ARBA" id="ARBA00022844"/>
    </source>
</evidence>
<dbReference type="GO" id="GO:0005198">
    <property type="term" value="F:structural molecule activity"/>
    <property type="evidence" value="ECO:0007669"/>
    <property type="project" value="InterPro"/>
</dbReference>
<dbReference type="InterPro" id="IPR007094">
    <property type="entry name" value="RNA-dir_pol_PSvirus"/>
</dbReference>
<dbReference type="GO" id="GO:0006351">
    <property type="term" value="P:DNA-templated transcription"/>
    <property type="evidence" value="ECO:0007669"/>
    <property type="project" value="InterPro"/>
</dbReference>
<evidence type="ECO:0000256" key="19">
    <source>
        <dbReference type="SAM" id="MobiDB-lite"/>
    </source>
</evidence>
<protein>
    <recommendedName>
        <fullName evidence="3">Genome polyprotein</fullName>
    </recommendedName>
</protein>
<dbReference type="Pfam" id="PF00680">
    <property type="entry name" value="RdRP_1"/>
    <property type="match status" value="1"/>
</dbReference>
<keyword evidence="17" id="KW-0693">Viral RNA replication</keyword>
<dbReference type="GO" id="GO:0005524">
    <property type="term" value="F:ATP binding"/>
    <property type="evidence" value="ECO:0007669"/>
    <property type="project" value="UniProtKB-KW"/>
</dbReference>
<dbReference type="CDD" id="cd00205">
    <property type="entry name" value="rhv_like"/>
    <property type="match status" value="2"/>
</dbReference>
<keyword evidence="6" id="KW-0597">Phosphoprotein</keyword>
<evidence type="ECO:0000256" key="6">
    <source>
        <dbReference type="ARBA" id="ARBA00022553"/>
    </source>
</evidence>
<evidence type="ECO:0000256" key="11">
    <source>
        <dbReference type="ARBA" id="ARBA00022741"/>
    </source>
</evidence>
<dbReference type="Pfam" id="PF08762">
    <property type="entry name" value="CRPV_capsid"/>
    <property type="match status" value="2"/>
</dbReference>
<keyword evidence="7" id="KW-0167">Capsid protein</keyword>
<dbReference type="InterPro" id="IPR004004">
    <property type="entry name" value="Helic/Pol/Pept_Calicivir-typ"/>
</dbReference>
<keyword evidence="5" id="KW-0191">Covalent protein-RNA linkage</keyword>
<name>A0A6M9BR61_9VIRU</name>
<keyword evidence="4" id="KW-0696">RNA-directed RNA polymerase</keyword>
<dbReference type="GO" id="GO:0008234">
    <property type="term" value="F:cysteine-type peptidase activity"/>
    <property type="evidence" value="ECO:0007669"/>
    <property type="project" value="UniProtKB-KW"/>
</dbReference>
<evidence type="ECO:0000256" key="14">
    <source>
        <dbReference type="ARBA" id="ARBA00022807"/>
    </source>
</evidence>
<sequence length="2806" mass="313663">MASINTSIKNNKSSLPSCGVTAPLAEPGHAFKIIYSSFLVEYERVFHFSEESSVVAARLSNMKKKLSPLYKASVNMYVNPDESWAYIVEEDEVRHSAICEVFKRYRNDVPSSSFSLINVNLEHLMREIVKFDILNVPRLSSANAKSRVKGLKFRVNKNIDLTGIVLVALHCCRSDKDVKYLMRILNQFLSELHCSHWVEVGIFRRFIQLVCSDFIFRPEPGLRPEGFLGNVSSAFVPPEIDTLVSDLRGTNLKVNNFLDSAQEKISQICDSFSSVMKTIMGESSFISTIYTERGNFDGLTPFVEAVIGFFSKVGKALALVDLSVVVDFFLDCLTFVFRTFDRILQKYVNNSPFYVRVILLSVTTTLFLQTEEEATVQRALLAAVTGYLASSVFMSVQAHKRIIPAVIRVMGTILNNKGYILSITGVVAIVLKEVCGVALGDHCMRILNLVPKAPRYFSGIMSCLSFVGAAWNKLVYTYVEENPDLESLVLHDKTDALYRDAHEHVKTIQETLARYPVTDSAAVGILQTEYEALDKLVKSKYPKELGPYNMLIQQVLSKAKTYVLNAKKFGVDLKGPRQEPVCVLITGEPGSLKSTFALFVNSLMQECIKGRTCSNEELIKDTFAVNIHSDYWEGYENQSVVIMDDFMQIRESVGDASSSSKVIEMVNSMPTPLNMAELTSKGAVYFNSKAVILTTNIKQITSEAIESPEALARRIHIYLEVSVKDEFKSQVSDIKNGAVDPTKLPRGPKGELITPLDMWNITLYRGNGKRGEPTNPIVISFRDVKRLIQKNFELKQKIFNSLELNLQTFMSEISHLEGPFTMDRYEESFFDCGAEYQVSPISSLDGISSTKLLTVQKFFQENDIKDSGVRDICDSAELDTKEVMETLYKTFEAFDTVLAEAVRTCVPTHGVSTELMYLCSRITDPQYLKWVSAEHLKISLESKNIPTCVGFYYNPALNKISWVNMVFTRGLDVLVRRDCSPVVNYVRKHPWACVGGATAVATVLFALLQIRRLWLSPVDIIEQDNILEALNEDRLLEMDDGFTINSVPFVESSAKVKSKLTKAKERPVPVKVSREMRPEGDLPLSAVSRNHLQVIEKVQKNLCAFLLASVSQGPLKILSNALFINDRVVMFNKHNLDILDCIARKQSGVYYSVPDMFVCFATPCSIDDFEDDSDNSLFESKIIGPKAYDLEAFYGAAKEWGKVTGDDDLIIFPVPANSGFKSIVHLFMSEADYEAHPEISYGIIAARKGHNNVVTNLTVKRMTDTSIANFEGYGLIPMRKSLHYTYSLGPGSCGSPLFLINRGMPCVAGIHAAGSVGEDKSTIARAITVSKDSLLAWIQTLSMKPQGDMHELVFYSEKNDGPRCPMNTSSSIVPTLLNQWCSELITKKPARLTTFVNKEGIRVDPFIKAYSRYGCGEYSPFEDVLSMAVNALKLDLSFILNEDKFRVEELDWEDSIQSVIIDGDSVPSIARGTSVGYPYNVTLCRSKKTLWGEEGDFDFTSPEWSKLFGILKEQDDLLRKGIRPSYYFQDCLKDETLPVAKVDEGRTRMFSACPVDYLVMFRRYFLPFTTWMVRTRLKHPSAVGINPTSNEWDGLARYLCKFAQPAEENFLDGDFSRFDASQKTEVFKHIYEIVDHLYSLSGERDETRRRIRSILWKEVYASIHVYADRKVFWDGALPSGHPMTSLINSLYNSVSFYYSWHRACMEAGYALDAIPSFQQNISLIVFGDDNVIGVSQAAKEILRAGDISRYMAELGLTYTAVSKDDSVQYYKRLEECTFLKRAFRLEPTLGNSWVAPLNLESLINSLMWRKKTFPERDHYKFVGETFLNELSLHDESVYEIWSKWLVDHLIKLGIITRRVELDRYLRLRHVMSSFDSLYEYTDAYLDRYEALKRGARLFEQDDLLRIESCSYEVMIDQNNGDTLYQTINMDNLMTAIDETIKNQILGNGNSHPFSGSNCSLRPEAEGEDTSRSREATLTTATTVTSDVPADSQHGPTANFVSADSTMLTEVLARDIPISFEDSQSMGVIQSLEDFFAKPVLLHTGSLTTTDGPSTVFPQVFLPYDAQQVDMWKDKLKGFMSMKFDVVIRLQVNSTRFQQGRYMLYFVPFCGGSTGVATTNPILSTADAWLMMHSANTTNISQLPHVELDVATQSEAVLRVPYINADPFTPLLPSALAPGAWGSVSIFPYAKLVAVAGSTDASFSVWYSLENVRLYTPTIPQGDIERRERKGDGPITSGLKTASKVSSVLGRIPILKAIAGPTSFFLDVASDVARVFGWSRPQDISKVERRLLAVAPYACNFDSPSFGMPLTNCVDTSVGNLPNFAGSDLDEMVITAFVTRYSYLTRYTWSTSSLAKDNLAHIAVYPWGAYRAIVHSSPSVTYKQHTTVSFVADMFRFWRGSMKYKFKLVKTEFHSGRLMVTFVPFDYRQTPPVTTTLTTNMERYASKTIVDISSTVEFEVIVPFISNTPWAEYNAAIGFLDVFVLDPLKAPNTVSSSITLLLEVAMCPDAQFNDYHSENLRTPFVPVYRYEGADVVEGVTSSNIIGGGGTVVSSDNAAQYCMGDMVLSFRSLLKRPHYILMTDATRTALPGVVSQTAGFQTFCAPYRVSFACCTTVAGVDTLVFPSTGANDLYSLLSCCFALSRGSMVCEIHIPPSTANANTVILRKNKDAVVGPGVTNPTMRTSAACGNTGNVSYSGYNGMRNGSAPLIAYNAPNNAHFQVKTDCYNRSFSRPVYSMLACDNLNMQFVPNETSATSYAPAVVICASTSASQIYSWTRFGGDDFSLGYFICIPPVLDIPDIAQDLSY</sequence>
<dbReference type="InterPro" id="IPR014759">
    <property type="entry name" value="Helicase_SF3_ssRNA_vir"/>
</dbReference>
<evidence type="ECO:0000256" key="10">
    <source>
        <dbReference type="ARBA" id="ARBA00022695"/>
    </source>
</evidence>
<evidence type="ECO:0000256" key="4">
    <source>
        <dbReference type="ARBA" id="ARBA00022484"/>
    </source>
</evidence>
<feature type="compositionally biased region" description="Basic and acidic residues" evidence="19">
    <location>
        <begin position="1962"/>
        <end position="1974"/>
    </location>
</feature>
<dbReference type="GO" id="GO:0006508">
    <property type="term" value="P:proteolysis"/>
    <property type="evidence" value="ECO:0007669"/>
    <property type="project" value="UniProtKB-KW"/>
</dbReference>
<dbReference type="InterPro" id="IPR043128">
    <property type="entry name" value="Rev_trsase/Diguanyl_cyclase"/>
</dbReference>
<dbReference type="Gene3D" id="3.30.70.270">
    <property type="match status" value="1"/>
</dbReference>
<evidence type="ECO:0000256" key="18">
    <source>
        <dbReference type="ARBA" id="ARBA00023200"/>
    </source>
</evidence>
<dbReference type="SUPFAM" id="SSF52540">
    <property type="entry name" value="P-loop containing nucleoside triphosphate hydrolases"/>
    <property type="match status" value="1"/>
</dbReference>
<dbReference type="SUPFAM" id="SSF50494">
    <property type="entry name" value="Trypsin-like serine proteases"/>
    <property type="match status" value="1"/>
</dbReference>
<dbReference type="InterPro" id="IPR043502">
    <property type="entry name" value="DNA/RNA_pol_sf"/>
</dbReference>
<dbReference type="InterPro" id="IPR009003">
    <property type="entry name" value="Peptidase_S1_PA"/>
</dbReference>
<dbReference type="GO" id="GO:0030430">
    <property type="term" value="C:host cell cytoplasm"/>
    <property type="evidence" value="ECO:0007669"/>
    <property type="project" value="UniProtKB-SubCell"/>
</dbReference>
<evidence type="ECO:0000256" key="13">
    <source>
        <dbReference type="ARBA" id="ARBA00022806"/>
    </source>
</evidence>
<feature type="region of interest" description="Disordered" evidence="19">
    <location>
        <begin position="1951"/>
        <end position="1975"/>
    </location>
</feature>
<dbReference type="InterPro" id="IPR033703">
    <property type="entry name" value="Rhv-like"/>
</dbReference>
<dbReference type="InterPro" id="IPR014872">
    <property type="entry name" value="Dicistrovirus_capsid-polyPr_C"/>
</dbReference>
<dbReference type="PRINTS" id="PR00918">
    <property type="entry name" value="CALICVIRUSNS"/>
</dbReference>
<feature type="domain" description="RdRp catalytic" evidence="20">
    <location>
        <begin position="1608"/>
        <end position="1742"/>
    </location>
</feature>
<dbReference type="GO" id="GO:0039694">
    <property type="term" value="P:viral RNA genome replication"/>
    <property type="evidence" value="ECO:0007669"/>
    <property type="project" value="InterPro"/>
</dbReference>
<keyword evidence="10" id="KW-0548">Nucleotidyltransferase</keyword>
<keyword evidence="18" id="KW-1035">Host cytoplasm</keyword>
<dbReference type="GO" id="GO:0003724">
    <property type="term" value="F:RNA helicase activity"/>
    <property type="evidence" value="ECO:0007669"/>
    <property type="project" value="InterPro"/>
</dbReference>
<dbReference type="GO" id="GO:0003968">
    <property type="term" value="F:RNA-directed RNA polymerase activity"/>
    <property type="evidence" value="ECO:0007669"/>
    <property type="project" value="UniProtKB-KW"/>
</dbReference>
<evidence type="ECO:0000256" key="8">
    <source>
        <dbReference type="ARBA" id="ARBA00022670"/>
    </source>
</evidence>
<proteinExistence type="predicted"/>
<evidence type="ECO:0000256" key="5">
    <source>
        <dbReference type="ARBA" id="ARBA00022520"/>
    </source>
</evidence>
<dbReference type="PROSITE" id="PS51218">
    <property type="entry name" value="SF3_HELICASE_2"/>
    <property type="match status" value="1"/>
</dbReference>
<evidence type="ECO:0000256" key="1">
    <source>
        <dbReference type="ARBA" id="ARBA00004192"/>
    </source>
</evidence>
<dbReference type="InterPro" id="IPR029053">
    <property type="entry name" value="Viral_coat"/>
</dbReference>
<dbReference type="SUPFAM" id="SSF88633">
    <property type="entry name" value="Positive stranded ssRNA viruses"/>
    <property type="match status" value="3"/>
</dbReference>
<keyword evidence="15" id="KW-0067">ATP-binding</keyword>
<keyword evidence="8" id="KW-0645">Protease</keyword>
<keyword evidence="13" id="KW-0347">Helicase</keyword>
<organism evidence="22">
    <name type="scientific">Trichosanthes kirilowii picorna-like virus</name>
    <dbReference type="NCBI Taxonomy" id="2739857"/>
    <lineage>
        <taxon>Viruses</taxon>
        <taxon>Riboviria</taxon>
        <taxon>Orthornavirae</taxon>
        <taxon>Pisuviricota</taxon>
        <taxon>Pisoniviricetes</taxon>
        <taxon>Picornavirales</taxon>
    </lineage>
</organism>
<keyword evidence="12" id="KW-0378">Hydrolase</keyword>
<evidence type="ECO:0000256" key="3">
    <source>
        <dbReference type="ARBA" id="ARBA00020107"/>
    </source>
</evidence>
<accession>A0A6M9BR61</accession>
<keyword evidence="9" id="KW-0808">Transferase</keyword>
<keyword evidence="16" id="KW-0946">Virion</keyword>
<dbReference type="SUPFAM" id="SSF56672">
    <property type="entry name" value="DNA/RNA polymerases"/>
    <property type="match status" value="1"/>
</dbReference>
<evidence type="ECO:0000259" key="20">
    <source>
        <dbReference type="PROSITE" id="PS50507"/>
    </source>
</evidence>
<evidence type="ECO:0000256" key="7">
    <source>
        <dbReference type="ARBA" id="ARBA00022561"/>
    </source>
</evidence>
<dbReference type="GO" id="GO:0019028">
    <property type="term" value="C:viral capsid"/>
    <property type="evidence" value="ECO:0007669"/>
    <property type="project" value="UniProtKB-KW"/>
</dbReference>
<comment type="subcellular location">
    <subcellularLocation>
        <location evidence="1">Host cytoplasm</location>
    </subcellularLocation>
    <subcellularLocation>
        <location evidence="2">Virion</location>
    </subcellularLocation>
</comment>
<evidence type="ECO:0000256" key="17">
    <source>
        <dbReference type="ARBA" id="ARBA00022953"/>
    </source>
</evidence>
<reference evidence="22" key="1">
    <citation type="submission" date="2019-12" db="EMBL/GenBank/DDBJ databases">
        <title>Viral genomes from plants on the riverside of the ancient canal in Zhenjiang city, China.</title>
        <authorList>
            <person name="Lu X."/>
            <person name="Yang X.S."/>
            <person name="Zhang W."/>
        </authorList>
    </citation>
    <scope>NUCLEOTIDE SEQUENCE</scope>
    <source>
        <strain evidence="22">Pt111-pic-6</strain>
    </source>
</reference>
<dbReference type="Pfam" id="PF00910">
    <property type="entry name" value="RNA_helicase"/>
    <property type="match status" value="1"/>
</dbReference>
<keyword evidence="11" id="KW-0547">Nucleotide-binding</keyword>